<dbReference type="AlphaFoldDB" id="A0A226D830"/>
<feature type="transmembrane region" description="Helical" evidence="1">
    <location>
        <begin position="251"/>
        <end position="270"/>
    </location>
</feature>
<proteinExistence type="predicted"/>
<sequence length="280" mass="31343">MRHILTISRGMVLIGICFIILSPVGSLCDIIVWDEADDSLELKVANVFLEYRKNQIFNDAIYLSELADEAGSNGCDLKIPRPPNIISLADTRPSWILMIFMNAKVDDCETHEKILNVQKAGYAGLILVSESSYTDVELLRLNTNFQSKFDINVSFIRKIDGINLRQFVVKTRHSKRFTLTIRGELPKSTTTRATTTTPKPIIMPPKPRIIPPTKPGQDAVKGNLLYAGLLFTLVPALYFAYLVVSKGRIQELMLISGAVGIGFIFYAYSIRIQDISESEL</sequence>
<organism evidence="2 3">
    <name type="scientific">Folsomia candida</name>
    <name type="common">Springtail</name>
    <dbReference type="NCBI Taxonomy" id="158441"/>
    <lineage>
        <taxon>Eukaryota</taxon>
        <taxon>Metazoa</taxon>
        <taxon>Ecdysozoa</taxon>
        <taxon>Arthropoda</taxon>
        <taxon>Hexapoda</taxon>
        <taxon>Collembola</taxon>
        <taxon>Entomobryomorpha</taxon>
        <taxon>Isotomoidea</taxon>
        <taxon>Isotomidae</taxon>
        <taxon>Proisotominae</taxon>
        <taxon>Folsomia</taxon>
    </lineage>
</organism>
<evidence type="ECO:0000313" key="2">
    <source>
        <dbReference type="EMBL" id="OXA41303.1"/>
    </source>
</evidence>
<keyword evidence="1" id="KW-0472">Membrane</keyword>
<name>A0A226D830_FOLCA</name>
<feature type="transmembrane region" description="Helical" evidence="1">
    <location>
        <begin position="224"/>
        <end position="244"/>
    </location>
</feature>
<gene>
    <name evidence="2" type="ORF">Fcan01_24052</name>
</gene>
<keyword evidence="1" id="KW-0812">Transmembrane</keyword>
<evidence type="ECO:0000313" key="3">
    <source>
        <dbReference type="Proteomes" id="UP000198287"/>
    </source>
</evidence>
<comment type="caution">
    <text evidence="2">The sequence shown here is derived from an EMBL/GenBank/DDBJ whole genome shotgun (WGS) entry which is preliminary data.</text>
</comment>
<dbReference type="Gene3D" id="3.50.30.30">
    <property type="match status" value="1"/>
</dbReference>
<evidence type="ECO:0000256" key="1">
    <source>
        <dbReference type="SAM" id="Phobius"/>
    </source>
</evidence>
<dbReference type="EMBL" id="LNIX01000030">
    <property type="protein sequence ID" value="OXA41303.1"/>
    <property type="molecule type" value="Genomic_DNA"/>
</dbReference>
<reference evidence="2 3" key="1">
    <citation type="submission" date="2015-12" db="EMBL/GenBank/DDBJ databases">
        <title>The genome of Folsomia candida.</title>
        <authorList>
            <person name="Faddeeva A."/>
            <person name="Derks M.F."/>
            <person name="Anvar Y."/>
            <person name="Smit S."/>
            <person name="Van Straalen N."/>
            <person name="Roelofs D."/>
        </authorList>
    </citation>
    <scope>NUCLEOTIDE SEQUENCE [LARGE SCALE GENOMIC DNA]</scope>
    <source>
        <strain evidence="2 3">VU population</strain>
        <tissue evidence="2">Whole body</tissue>
    </source>
</reference>
<accession>A0A226D830</accession>
<keyword evidence="3" id="KW-1185">Reference proteome</keyword>
<feature type="transmembrane region" description="Helical" evidence="1">
    <location>
        <begin position="12"/>
        <end position="33"/>
    </location>
</feature>
<keyword evidence="1" id="KW-1133">Transmembrane helix</keyword>
<protein>
    <submittedName>
        <fullName evidence="2">Uncharacterized protein</fullName>
    </submittedName>
</protein>
<dbReference type="Proteomes" id="UP000198287">
    <property type="component" value="Unassembled WGS sequence"/>
</dbReference>